<dbReference type="Proteomes" id="UP000029714">
    <property type="component" value="Unassembled WGS sequence"/>
</dbReference>
<evidence type="ECO:0000313" key="2">
    <source>
        <dbReference type="EMBL" id="MWV68639.1"/>
    </source>
</evidence>
<gene>
    <name evidence="2" type="ORF">DCO61_00970</name>
    <name evidence="3" type="ORF">LS64_000240</name>
</gene>
<protein>
    <recommendedName>
        <fullName evidence="6">Outer membrane protein</fullName>
    </recommendedName>
</protein>
<dbReference type="OrthoDB" id="5329388at2"/>
<dbReference type="RefSeq" id="WP_034570510.1">
    <property type="nucleotide sequence ID" value="NZ_JRMP02000001.1"/>
</dbReference>
<dbReference type="Proteomes" id="UP000477070">
    <property type="component" value="Unassembled WGS sequence"/>
</dbReference>
<dbReference type="STRING" id="1548018.LS64_03185"/>
<feature type="signal peptide" evidence="1">
    <location>
        <begin position="1"/>
        <end position="23"/>
    </location>
</feature>
<keyword evidence="1" id="KW-0732">Signal</keyword>
<reference evidence="2 5" key="4">
    <citation type="submission" date="2019-12" db="EMBL/GenBank/DDBJ databases">
        <title>Multi-Generational Helicobacter saguini Isolates.</title>
        <authorList>
            <person name="Mannion A."/>
            <person name="Shen Z."/>
            <person name="Fox J.G."/>
        </authorList>
    </citation>
    <scope>NUCLEOTIDE SEQUENCE [LARGE SCALE GENOMIC DNA]</scope>
    <source>
        <strain evidence="2">16-048</strain>
        <strain evidence="5">16-048 (F4)</strain>
    </source>
</reference>
<feature type="chain" id="PRO_5036063078" description="Outer membrane protein" evidence="1">
    <location>
        <begin position="24"/>
        <end position="205"/>
    </location>
</feature>
<reference evidence="3" key="3">
    <citation type="submission" date="2018-04" db="EMBL/GenBank/DDBJ databases">
        <authorList>
            <person name="Sheh A."/>
            <person name="Shen Z."/>
            <person name="Mannion A.J."/>
            <person name="Fox J.G."/>
        </authorList>
    </citation>
    <scope>NUCLEOTIDE SEQUENCE</scope>
    <source>
        <strain evidence="3">MIT 97-6194</strain>
    </source>
</reference>
<evidence type="ECO:0000313" key="5">
    <source>
        <dbReference type="Proteomes" id="UP000477070"/>
    </source>
</evidence>
<evidence type="ECO:0000256" key="1">
    <source>
        <dbReference type="SAM" id="SignalP"/>
    </source>
</evidence>
<dbReference type="AlphaFoldDB" id="A0A347VR40"/>
<comment type="caution">
    <text evidence="3">The sequence shown here is derived from an EMBL/GenBank/DDBJ whole genome shotgun (WGS) entry which is preliminary data.</text>
</comment>
<reference evidence="3 4" key="1">
    <citation type="journal article" date="2014" name="Genome Announc.">
        <title>Draft genome sequences of eight enterohepatic helicobacter species isolated from both laboratory and wild rodents.</title>
        <authorList>
            <person name="Sheh A."/>
            <person name="Shen Z."/>
            <person name="Fox J.G."/>
        </authorList>
    </citation>
    <scope>NUCLEOTIDE SEQUENCE [LARGE SCALE GENOMIC DNA]</scope>
    <source>
        <strain evidence="3 4">MIT 97-6194</strain>
    </source>
</reference>
<dbReference type="EMBL" id="QBIU01000001">
    <property type="protein sequence ID" value="MWV68639.1"/>
    <property type="molecule type" value="Genomic_DNA"/>
</dbReference>
<evidence type="ECO:0000313" key="4">
    <source>
        <dbReference type="Proteomes" id="UP000029714"/>
    </source>
</evidence>
<proteinExistence type="predicted"/>
<organism evidence="3 4">
    <name type="scientific">Helicobacter saguini</name>
    <dbReference type="NCBI Taxonomy" id="1548018"/>
    <lineage>
        <taxon>Bacteria</taxon>
        <taxon>Pseudomonadati</taxon>
        <taxon>Campylobacterota</taxon>
        <taxon>Epsilonproteobacteria</taxon>
        <taxon>Campylobacterales</taxon>
        <taxon>Helicobacteraceae</taxon>
        <taxon>Helicobacter</taxon>
    </lineage>
</organism>
<reference evidence="3 4" key="2">
    <citation type="journal article" date="2016" name="Infect. Immun.">
        <title>Helicobacter saguini, a Novel Helicobacter Isolated from Cotton-Top Tamarins with Ulcerative Colitis, Has Proinflammatory Properties and Induces Typhlocolitis and Dysplasia in Gnotobiotic IL-10-/- Mice.</title>
        <authorList>
            <person name="Shen Z."/>
            <person name="Mannion A."/>
            <person name="Whary M.T."/>
            <person name="Muthupalani S."/>
            <person name="Sheh A."/>
            <person name="Feng Y."/>
            <person name="Gong G."/>
            <person name="Vandamme P."/>
            <person name="Holcombe H.R."/>
            <person name="Paster B.J."/>
            <person name="Fox J.G."/>
        </authorList>
    </citation>
    <scope>NUCLEOTIDE SEQUENCE [LARGE SCALE GENOMIC DNA]</scope>
    <source>
        <strain evidence="3 4">MIT 97-6194</strain>
    </source>
</reference>
<sequence>MKNLTLKAILALALSFSSMSAQNSGFFVGLQGGIALNSSSGQVATQNAFAMQDNVVFNLIYGARLGYIASFNEFNGLRIYGDFSAGWFNAFGQDYYNMSGGAGLDYLASFSEHFGMFFGLGYNYNFGKLMDAIGSRANPHNPYANLGFAWNVSIVRIELGAKVPFLNFFNAEAILIDPNDATNVISAKQTIRTHAQIYLNLDFVF</sequence>
<name>A0A347VR40_9HELI</name>
<dbReference type="EMBL" id="JRMP02000001">
    <property type="protein sequence ID" value="TLD95836.1"/>
    <property type="molecule type" value="Genomic_DNA"/>
</dbReference>
<evidence type="ECO:0000313" key="3">
    <source>
        <dbReference type="EMBL" id="TLD95836.1"/>
    </source>
</evidence>
<accession>A0A347VR40</accession>
<evidence type="ECO:0008006" key="6">
    <source>
        <dbReference type="Google" id="ProtNLM"/>
    </source>
</evidence>
<keyword evidence="4" id="KW-1185">Reference proteome</keyword>